<dbReference type="AlphaFoldDB" id="M5Q3L6"/>
<reference evidence="1 2" key="1">
    <citation type="journal article" date="2013" name="Genome Announc.">
        <title>Draft Genome Sequence for Desulfovibrio africanus Strain PCS.</title>
        <authorList>
            <person name="Brown S.D."/>
            <person name="Utturkar S.M."/>
            <person name="Arkin A.P."/>
            <person name="Deutschbauer A.M."/>
            <person name="Elias D.A."/>
            <person name="Hazen T.C."/>
            <person name="Chakraborty R."/>
        </authorList>
    </citation>
    <scope>NUCLEOTIDE SEQUENCE [LARGE SCALE GENOMIC DNA]</scope>
    <source>
        <strain evidence="1 2">PCS</strain>
    </source>
</reference>
<dbReference type="EMBL" id="AOSV01000003">
    <property type="protein sequence ID" value="EMG38663.1"/>
    <property type="molecule type" value="Genomic_DNA"/>
</dbReference>
<comment type="caution">
    <text evidence="1">The sequence shown here is derived from an EMBL/GenBank/DDBJ whole genome shotgun (WGS) entry which is preliminary data.</text>
</comment>
<protein>
    <submittedName>
        <fullName evidence="1">Uncharacterized protein</fullName>
    </submittedName>
</protein>
<proteinExistence type="predicted"/>
<gene>
    <name evidence="1" type="ORF">PCS_00293</name>
</gene>
<name>M5Q3L6_DESAF</name>
<evidence type="ECO:0000313" key="1">
    <source>
        <dbReference type="EMBL" id="EMG38663.1"/>
    </source>
</evidence>
<dbReference type="PATRIC" id="fig|1262666.3.peg.293"/>
<organism evidence="1 2">
    <name type="scientific">Desulfocurvibacter africanus PCS</name>
    <dbReference type="NCBI Taxonomy" id="1262666"/>
    <lineage>
        <taxon>Bacteria</taxon>
        <taxon>Pseudomonadati</taxon>
        <taxon>Thermodesulfobacteriota</taxon>
        <taxon>Desulfovibrionia</taxon>
        <taxon>Desulfovibrionales</taxon>
        <taxon>Desulfovibrionaceae</taxon>
        <taxon>Desulfocurvibacter</taxon>
    </lineage>
</organism>
<sequence>MHRPKSASGLSSMTEALGQDILRRIAETAGVAMSDKADFRDALALLQVRFGEDDELLTKTCDLLLSVRGGQG</sequence>
<dbReference type="Proteomes" id="UP000011922">
    <property type="component" value="Unassembled WGS sequence"/>
</dbReference>
<accession>M5Q3L6</accession>
<evidence type="ECO:0000313" key="2">
    <source>
        <dbReference type="Proteomes" id="UP000011922"/>
    </source>
</evidence>